<evidence type="ECO:0000313" key="2">
    <source>
        <dbReference type="EMBL" id="BBA34080.1"/>
    </source>
</evidence>
<sequence>MSFARTVWVRIHLYLALSVGILFVLIGLSGSLSVYREELDELLNPGLTIDDPKGEYLPLDRIMAAVREAHPNRTRAWVLEMPGSPRGMITAWYENPFETAGEFYAPLMVSVNPYTAEVVASRFWGRTAATWIYDLHTQLHFGLFGWNSVGILGLLLIVSTITGLYLWWPGFSPLRQNFLIRHDAGLARFSFDLHRTLGLFSAVILLLLAFTGFHLAYPKLLETILDASDMGHGDGGPEILSTGAPNDRPVSLAEAVLLARGPFPSAELRRITTPDGENGTYRINLRRPGEPNIKHPSTLVWVDRWSGQIREVRNPNQFTEGQAFITRIWPWHTGEAFGAMGRFAWFCVGLMPLVLYVTGLLHWLHRRGSIQDREVNLAALRPKFERARSISLHRLLDLTRFTRRFASWAIEWIVRLARRGKQRYLD</sequence>
<dbReference type="Proteomes" id="UP000266313">
    <property type="component" value="Chromosome"/>
</dbReference>
<proteinExistence type="predicted"/>
<reference evidence="2 3" key="1">
    <citation type="submission" date="2016-12" db="EMBL/GenBank/DDBJ databases">
        <title>Genome sequencing of Methylocaldum marinum.</title>
        <authorList>
            <person name="Takeuchi M."/>
            <person name="Kamagata Y."/>
            <person name="Hiraoka S."/>
            <person name="Oshima K."/>
            <person name="Hattori M."/>
            <person name="Iwasaki W."/>
        </authorList>
    </citation>
    <scope>NUCLEOTIDE SEQUENCE [LARGE SCALE GENOMIC DNA]</scope>
    <source>
        <strain evidence="2 3">S8</strain>
    </source>
</reference>
<keyword evidence="1" id="KW-1133">Transmembrane helix</keyword>
<feature type="transmembrane region" description="Helical" evidence="1">
    <location>
        <begin position="144"/>
        <end position="168"/>
    </location>
</feature>
<feature type="transmembrane region" description="Helical" evidence="1">
    <location>
        <begin position="197"/>
        <end position="217"/>
    </location>
</feature>
<dbReference type="InterPro" id="IPR005625">
    <property type="entry name" value="PepSY-ass_TM"/>
</dbReference>
<dbReference type="RefSeq" id="WP_232020589.1">
    <property type="nucleotide sequence ID" value="NZ_AP017928.1"/>
</dbReference>
<keyword evidence="3" id="KW-1185">Reference proteome</keyword>
<dbReference type="AlphaFoldDB" id="A0A250KQZ5"/>
<dbReference type="KEGG" id="mmai:sS8_2128"/>
<evidence type="ECO:0000313" key="3">
    <source>
        <dbReference type="Proteomes" id="UP000266313"/>
    </source>
</evidence>
<organism evidence="2 3">
    <name type="scientific">Methylocaldum marinum</name>
    <dbReference type="NCBI Taxonomy" id="1432792"/>
    <lineage>
        <taxon>Bacteria</taxon>
        <taxon>Pseudomonadati</taxon>
        <taxon>Pseudomonadota</taxon>
        <taxon>Gammaproteobacteria</taxon>
        <taxon>Methylococcales</taxon>
        <taxon>Methylococcaceae</taxon>
        <taxon>Methylocaldum</taxon>
    </lineage>
</organism>
<feature type="transmembrane region" description="Helical" evidence="1">
    <location>
        <begin position="12"/>
        <end position="35"/>
    </location>
</feature>
<gene>
    <name evidence="2" type="ORF">sS8_2128</name>
</gene>
<name>A0A250KQZ5_9GAMM</name>
<keyword evidence="1" id="KW-0472">Membrane</keyword>
<keyword evidence="1" id="KW-0812">Transmembrane</keyword>
<dbReference type="EMBL" id="AP017928">
    <property type="protein sequence ID" value="BBA34080.1"/>
    <property type="molecule type" value="Genomic_DNA"/>
</dbReference>
<accession>A0A250KQZ5</accession>
<protein>
    <submittedName>
        <fullName evidence="2">PepSY-associated TM helix domain protein</fullName>
    </submittedName>
</protein>
<evidence type="ECO:0000256" key="1">
    <source>
        <dbReference type="SAM" id="Phobius"/>
    </source>
</evidence>
<feature type="transmembrane region" description="Helical" evidence="1">
    <location>
        <begin position="343"/>
        <end position="364"/>
    </location>
</feature>
<dbReference type="PANTHER" id="PTHR34219">
    <property type="entry name" value="IRON-REGULATED INNER MEMBRANE PROTEIN-RELATED"/>
    <property type="match status" value="1"/>
</dbReference>
<dbReference type="Pfam" id="PF03929">
    <property type="entry name" value="PepSY_TM"/>
    <property type="match status" value="1"/>
</dbReference>